<dbReference type="InterPro" id="IPR026341">
    <property type="entry name" value="T9SS_type_B"/>
</dbReference>
<feature type="domain" description="BIG2" evidence="1">
    <location>
        <begin position="639"/>
        <end position="707"/>
    </location>
</feature>
<comment type="caution">
    <text evidence="2">The sequence shown here is derived from an EMBL/GenBank/DDBJ whole genome shotgun (WGS) entry which is preliminary data.</text>
</comment>
<name>A0ABP8NM79_9BACT</name>
<sequence length="2801" mass="272069">MLVLLFFCLPAVGRASHIVGADLFYTHVTGNTYRITVVLYGDCGPASSGTFPSLSTGTPQVCVYDGATSVTTLSLSLQPPTAGVEITPVCAADISSTQCTNTAFTIPGIKKFVYSVDYMLPYNSSVWRFVFNGQYTSATAGRAAAITNLPTTPATSIQLIDTLNNLSFPANSNPLFTTIPTPFFCLNELNTYNPGAADADGDNLVFQLVAATNGTGNCSVVGGDCTYTGSAWPGQPITPATPLQCLPASYSFSSTTGQIVFNPNFVQRSVVVYNVREFRGGILVGTCQREMTFYVRPCSNMPPSGVFSGATAGTLTDTTTFRICQNSGPFSINIYPVDPEGDTITVTASGLPTGSSFNTVDNTTPAPHSTFLWNATGTAPGSYTFYVTFTDNNCPDAGTLTRAFTIIIDPVPTIAGPSSVCVGTTATFTGTPAGGTWTSYIPAVGTIGASSGVFTALATGSAMITYTLPSGCYSTTFFPVVPIPTVNPITGPNTVCQGSTITLSNTTPGGTWSVVGPAASIGTTTGVLAGLSGGTVTVFYNVSSACGPVFASMVVTVNALADPGVISGPHEVCTSGPAITLTSTVVGGVWSGGAPNASVSPAGVVTGINAGTATISYTVTNDCGPVSATYIVTVVASPPDPGVISGPPTICESSAAAYTSTAPGGTWTSSTPAVGTISSTGILTGISAGTTVISYTVSNSCGPAYATKTITVNPLATVNPITGPDTVCQGATITLSNTTAGGTWSATGAATVNPTTGEVTGVSGGTAVVTYTVTNMCSSVMATRVVTVSPLPDAGTISGPDTVCITSSIALTASVPGGIWSGGAPNASVSATGVVTGLISGSATISYTVTNSCGPSVATKTIYVRPVTDPGGVLTGPSTVCVGSSIVLVPSLPGGTWASSSTTIATVAGGTVNGVAGGTAIISYTVNNTCGTTILTRAVTVNTVPVVDTIAGPAMVCVGGTIVLTNTTPGGTWSATGTATVSPTGSVGGVSGGTATVSYTVTNSCGTTTVTKIVTVNIAPDAGTISGPDTVCAMWTIHMTSTVPGGVWSTPSADVSISATGVVTGGTPGTAIISYTVVNGCGAATAVYTITVTPGSSPGTITGPSSVCVGSSISLSFPLTGGTWTSSDIAVATVTGGGSVTGISGGTATISYAFNDTCGTFYATRVVTVLPLPDAGTISGASTVCVGATISLSGSVPGGAWGASGSATVSAGGVVTGVTDGTATISYTVTNTCGSATATKVVTVIALPTPAITGTAAMCAGAVATLTATPPGGTWSGGAPVASVSATGVVTASAAGSAVISYTVSNSCGAVSAIHTINVLPTVPPAGSITGISPICIGTTTTLTPSVGGGTWSTSDPVVAPVSGTGVVTGATAGTAIISYTVTNMCGTASATMAMTIDPTPTVAPITGPASVCVGATISLSNATPGGVWSATGAASVSASGVVTGVAGGIVIISYTVTNSCGSSLATHIVTVNSAPSAGTISGPTSVCVAGSITLTSTVPGGTWSSGSPTASVTPSGGVVTGISAGTALISYTVINACGPAVATYVVTVTPSAPAPTPIAGPAVVCAGASIVLSATPAGGTWSSSSGGIATVTAGGVVTGVSGGTATISYSIAGSGACGLLSVTHVVTVNTLPTVAPILGPGLVCAGSTISLSNATPGGTWSSSGSATVSAGGVVTGVSGGTATVSYTVTNSCGAATATRIVTVETMPVAGTISGPATVCTGWNITLTSTVPGGTWSGGAPNAAVSASGVVTGVAAGTASITYTVTNSCGAATATYVVTVNAAPGIPGGVTGPVSVCVGSTITLSFPTTGGTWSSSDPSVATVSAAGVVTGVSGGTATISYSITGPCGTAGGASVITVNTPPVLSPITGPASVCEGASITLSNSTPGGTWSIAGGAASISAGGVVTGLAAGTATVTYTVSNACGTTSVTAVINVDPLPDAGTIGGPVSVCVGGTITLTSTVPGGTWFGGAPNASVTPSGVVTGLVVGTTTISYMVSNGCGIDVATYVISIDPPPAAATISGPGTVCVSMSITLTASVPGGTWSSGSVAIATVSAGGVVTGVAPGTVTITYSISNACGSAMATKVITVNPLPPVSPITGPSAVCIGNTITLSCATPGGTWSATGAVTVSAAGVVTGVSGGTGIVTYTVPGGICGPIPITRIITVDILPNAGVISGPHTLCVSSSITLTSTIPGGTWSSGAPGVSVSAGGVVTGVLAGTATISYTVVNACGPATATYIVTVHPVPDAGTLSGPASLCVGTTVTLINTVSGGTWSSGAPGIAGVSGGGVVTGISGGVAVISYTVSDGVCSASAAHAVNVYPLPDPGVITGPVQVCEGNSITMTASVPGGVWAINATPAGAAAISATGVVTGMVAGTATISYTLTNACGSASATKVITVDPMPDAGTLSGPHVVCIGSTITLTSSVSTTGAWSSSNAAIASVVAGVVTGIAEGTVIITFTVSNVACSASVSHTVTVAPLPAAGTISGPKQACVGAPIVLVCTVPGGTWSSSAPAIAAIDATTGAVTPVVAGNVTITYVTAPSVFGCTNKTTYLLSIYTIAPFLINETVNDTRCYGTTDGSISVGLTGGTGPWSYQWTTGATSPDISGLAPGSYGVNVTDNSNGCQKSEGYTVKEPDSLSITPDVKDELCKMANGSAIVAVNGGRAPYSFQWFDNSTADRAENLRRGSYAVTVRDKNLCEKSTTIDILEGDCDEIDVNTGISPNGDGVNEYWVIKGLHNYPDNVVQLFDKWGDMVYEKHNYDNKWDGRGRTGMPVPDGTYFYVIKLNAKNGTGGKDVFTGTILVKR</sequence>
<dbReference type="Gene3D" id="2.60.40.1080">
    <property type="match status" value="8"/>
</dbReference>
<dbReference type="SUPFAM" id="SSF49373">
    <property type="entry name" value="Invasin/intimin cell-adhesion fragments"/>
    <property type="match status" value="4"/>
</dbReference>
<feature type="domain" description="BIG2" evidence="1">
    <location>
        <begin position="1858"/>
        <end position="1929"/>
    </location>
</feature>
<evidence type="ECO:0000313" key="2">
    <source>
        <dbReference type="EMBL" id="GAA4467966.1"/>
    </source>
</evidence>
<feature type="domain" description="BIG2" evidence="1">
    <location>
        <begin position="1095"/>
        <end position="1164"/>
    </location>
</feature>
<evidence type="ECO:0000313" key="3">
    <source>
        <dbReference type="Proteomes" id="UP001500067"/>
    </source>
</evidence>
<dbReference type="Pfam" id="PF02368">
    <property type="entry name" value="Big_2"/>
    <property type="match status" value="1"/>
</dbReference>
<feature type="domain" description="BIG2" evidence="1">
    <location>
        <begin position="1555"/>
        <end position="1621"/>
    </location>
</feature>
<feature type="domain" description="BIG2" evidence="1">
    <location>
        <begin position="1246"/>
        <end position="1314"/>
    </location>
</feature>
<dbReference type="InterPro" id="IPR035986">
    <property type="entry name" value="PKD_dom_sf"/>
</dbReference>
<feature type="domain" description="BIG2" evidence="1">
    <location>
        <begin position="2006"/>
        <end position="2082"/>
    </location>
</feature>
<feature type="domain" description="BIG2" evidence="1">
    <location>
        <begin position="1700"/>
        <end position="1775"/>
    </location>
</feature>
<dbReference type="InterPro" id="IPR008964">
    <property type="entry name" value="Invasin/intimin_cell_adhesion"/>
</dbReference>
<dbReference type="InterPro" id="IPR003343">
    <property type="entry name" value="Big_2"/>
</dbReference>
<dbReference type="InterPro" id="IPR013783">
    <property type="entry name" value="Ig-like_fold"/>
</dbReference>
<dbReference type="EMBL" id="BAABFA010000018">
    <property type="protein sequence ID" value="GAA4467966.1"/>
    <property type="molecule type" value="Genomic_DNA"/>
</dbReference>
<evidence type="ECO:0000259" key="1">
    <source>
        <dbReference type="SMART" id="SM00635"/>
    </source>
</evidence>
<proteinExistence type="predicted"/>
<accession>A0ABP8NM79</accession>
<feature type="domain" description="BIG2" evidence="1">
    <location>
        <begin position="1323"/>
        <end position="1392"/>
    </location>
</feature>
<reference evidence="3" key="1">
    <citation type="journal article" date="2019" name="Int. J. Syst. Evol. Microbiol.">
        <title>The Global Catalogue of Microorganisms (GCM) 10K type strain sequencing project: providing services to taxonomists for standard genome sequencing and annotation.</title>
        <authorList>
            <consortium name="The Broad Institute Genomics Platform"/>
            <consortium name="The Broad Institute Genome Sequencing Center for Infectious Disease"/>
            <person name="Wu L."/>
            <person name="Ma J."/>
        </authorList>
    </citation>
    <scope>NUCLEOTIDE SEQUENCE [LARGE SCALE GENOMIC DNA]</scope>
    <source>
        <strain evidence="3">JCM 32105</strain>
    </source>
</reference>
<keyword evidence="3" id="KW-1185">Reference proteome</keyword>
<dbReference type="SMART" id="SM00635">
    <property type="entry name" value="BID_2"/>
    <property type="match status" value="11"/>
</dbReference>
<dbReference type="Pfam" id="PF13585">
    <property type="entry name" value="CHU_C"/>
    <property type="match status" value="1"/>
</dbReference>
<dbReference type="SUPFAM" id="SSF49299">
    <property type="entry name" value="PKD domain"/>
    <property type="match status" value="1"/>
</dbReference>
<dbReference type="Gene3D" id="2.60.40.10">
    <property type="entry name" value="Immunoglobulins"/>
    <property type="match status" value="2"/>
</dbReference>
<organism evidence="2 3">
    <name type="scientific">Nemorincola caseinilytica</name>
    <dbReference type="NCBI Taxonomy" id="2054315"/>
    <lineage>
        <taxon>Bacteria</taxon>
        <taxon>Pseudomonadati</taxon>
        <taxon>Bacteroidota</taxon>
        <taxon>Chitinophagia</taxon>
        <taxon>Chitinophagales</taxon>
        <taxon>Chitinophagaceae</taxon>
        <taxon>Nemorincola</taxon>
    </lineage>
</organism>
<gene>
    <name evidence="2" type="ORF">GCM10023093_24680</name>
</gene>
<feature type="domain" description="BIG2" evidence="1">
    <location>
        <begin position="407"/>
        <end position="478"/>
    </location>
</feature>
<dbReference type="Proteomes" id="UP001500067">
    <property type="component" value="Unassembled WGS sequence"/>
</dbReference>
<feature type="domain" description="BIG2" evidence="1">
    <location>
        <begin position="2398"/>
        <end position="2467"/>
    </location>
</feature>
<feature type="domain" description="BIG2" evidence="1">
    <location>
        <begin position="1785"/>
        <end position="1857"/>
    </location>
</feature>
<dbReference type="NCBIfam" id="TIGR04131">
    <property type="entry name" value="Bac_Flav_CTERM"/>
    <property type="match status" value="1"/>
</dbReference>
<protein>
    <recommendedName>
        <fullName evidence="1">BIG2 domain-containing protein</fullName>
    </recommendedName>
</protein>